<dbReference type="InterPro" id="IPR045028">
    <property type="entry name" value="DinG/Rad3-like"/>
</dbReference>
<evidence type="ECO:0000313" key="4">
    <source>
        <dbReference type="Proteomes" id="UP000319353"/>
    </source>
</evidence>
<sequence>MHDRIARQIAAIVAVVPGNVALFFPSYELLEEAHSRFLAFHAGKKILVERPGWTKTQRDGAIEALRVARAEGGAVLFAVQGGSLSEGVDYEGNVLTAVVVVGLPLSPPNVEVEALKEYYCRKFGFAKGYDYAYVFPAVNKVLQAAGRAIRSERDRAAIILLEGRLLEPRYARCLPPDFETRPSKVPASEIRAFLEASEPIADERGALPPTLGATPAVAPAIVGNG</sequence>
<dbReference type="Pfam" id="PF13307">
    <property type="entry name" value="Helicase_C_2"/>
    <property type="match status" value="1"/>
</dbReference>
<dbReference type="PANTHER" id="PTHR11472:SF34">
    <property type="entry name" value="REGULATOR OF TELOMERE ELONGATION HELICASE 1"/>
    <property type="match status" value="1"/>
</dbReference>
<dbReference type="InterPro" id="IPR027417">
    <property type="entry name" value="P-loop_NTPase"/>
</dbReference>
<dbReference type="Gene3D" id="3.40.50.300">
    <property type="entry name" value="P-loop containing nucleotide triphosphate hydrolases"/>
    <property type="match status" value="1"/>
</dbReference>
<dbReference type="AlphaFoldDB" id="A0A537KRF7"/>
<dbReference type="SUPFAM" id="SSF52540">
    <property type="entry name" value="P-loop containing nucleoside triphosphate hydrolases"/>
    <property type="match status" value="1"/>
</dbReference>
<dbReference type="GO" id="GO:0005524">
    <property type="term" value="F:ATP binding"/>
    <property type="evidence" value="ECO:0007669"/>
    <property type="project" value="InterPro"/>
</dbReference>
<dbReference type="EMBL" id="VBAL01000173">
    <property type="protein sequence ID" value="TMI98337.1"/>
    <property type="molecule type" value="Genomic_DNA"/>
</dbReference>
<accession>A0A537KRF7</accession>
<dbReference type="PANTHER" id="PTHR11472">
    <property type="entry name" value="DNA REPAIR DEAD HELICASE RAD3/XP-D SUBFAMILY MEMBER"/>
    <property type="match status" value="1"/>
</dbReference>
<evidence type="ECO:0000256" key="1">
    <source>
        <dbReference type="ARBA" id="ARBA00038058"/>
    </source>
</evidence>
<dbReference type="InterPro" id="IPR006555">
    <property type="entry name" value="ATP-dep_Helicase_C"/>
</dbReference>
<reference evidence="3 4" key="1">
    <citation type="journal article" date="2019" name="Nat. Microbiol.">
        <title>Mediterranean grassland soil C-N compound turnover is dependent on rainfall and depth, and is mediated by genomically divergent microorganisms.</title>
        <authorList>
            <person name="Diamond S."/>
            <person name="Andeer P.F."/>
            <person name="Li Z."/>
            <person name="Crits-Christoph A."/>
            <person name="Burstein D."/>
            <person name="Anantharaman K."/>
            <person name="Lane K.R."/>
            <person name="Thomas B.C."/>
            <person name="Pan C."/>
            <person name="Northen T.R."/>
            <person name="Banfield J.F."/>
        </authorList>
    </citation>
    <scope>NUCLEOTIDE SEQUENCE [LARGE SCALE GENOMIC DNA]</scope>
    <source>
        <strain evidence="3">NP_4</strain>
    </source>
</reference>
<name>A0A537KRF7_9BACT</name>
<proteinExistence type="inferred from homology"/>
<dbReference type="GO" id="GO:0003678">
    <property type="term" value="F:DNA helicase activity"/>
    <property type="evidence" value="ECO:0007669"/>
    <property type="project" value="TreeGrafter"/>
</dbReference>
<evidence type="ECO:0000259" key="2">
    <source>
        <dbReference type="SMART" id="SM00491"/>
    </source>
</evidence>
<dbReference type="GO" id="GO:0016818">
    <property type="term" value="F:hydrolase activity, acting on acid anhydrides, in phosphorus-containing anhydrides"/>
    <property type="evidence" value="ECO:0007669"/>
    <property type="project" value="InterPro"/>
</dbReference>
<dbReference type="SMART" id="SM00491">
    <property type="entry name" value="HELICc2"/>
    <property type="match status" value="1"/>
</dbReference>
<gene>
    <name evidence="3" type="ORF">E6H01_12485</name>
</gene>
<comment type="caution">
    <text evidence="3">The sequence shown here is derived from an EMBL/GenBank/DDBJ whole genome shotgun (WGS) entry which is preliminary data.</text>
</comment>
<feature type="domain" description="ATP-dependent helicase C-terminal" evidence="2">
    <location>
        <begin position="27"/>
        <end position="167"/>
    </location>
</feature>
<evidence type="ECO:0000313" key="3">
    <source>
        <dbReference type="EMBL" id="TMI98337.1"/>
    </source>
</evidence>
<protein>
    <recommendedName>
        <fullName evidence="2">ATP-dependent helicase C-terminal domain-containing protein</fullName>
    </recommendedName>
</protein>
<dbReference type="GO" id="GO:0003676">
    <property type="term" value="F:nucleic acid binding"/>
    <property type="evidence" value="ECO:0007669"/>
    <property type="project" value="InterPro"/>
</dbReference>
<organism evidence="3 4">
    <name type="scientific">Candidatus Segetimicrobium genomatis</name>
    <dbReference type="NCBI Taxonomy" id="2569760"/>
    <lineage>
        <taxon>Bacteria</taxon>
        <taxon>Bacillati</taxon>
        <taxon>Candidatus Sysuimicrobiota</taxon>
        <taxon>Candidatus Sysuimicrobiia</taxon>
        <taxon>Candidatus Sysuimicrobiales</taxon>
        <taxon>Candidatus Segetimicrobiaceae</taxon>
        <taxon>Candidatus Segetimicrobium</taxon>
    </lineage>
</organism>
<comment type="similarity">
    <text evidence="1">Belongs to the helicase family. DinG subfamily.</text>
</comment>
<dbReference type="Proteomes" id="UP000319353">
    <property type="component" value="Unassembled WGS sequence"/>
</dbReference>
<dbReference type="GO" id="GO:0006139">
    <property type="term" value="P:nucleobase-containing compound metabolic process"/>
    <property type="evidence" value="ECO:0007669"/>
    <property type="project" value="InterPro"/>
</dbReference>